<dbReference type="Pfam" id="PF08264">
    <property type="entry name" value="Anticodon_1"/>
    <property type="match status" value="1"/>
</dbReference>
<dbReference type="InterPro" id="IPR019499">
    <property type="entry name" value="Val-tRNA_synth_tRNA-bd"/>
</dbReference>
<dbReference type="FunFam" id="3.40.50.620:FF:000032">
    <property type="entry name" value="Valine--tRNA ligase"/>
    <property type="match status" value="1"/>
</dbReference>
<keyword evidence="6" id="KW-0547">Nucleotide-binding</keyword>
<evidence type="ECO:0000256" key="2">
    <source>
        <dbReference type="ARBA" id="ARBA00011245"/>
    </source>
</evidence>
<protein>
    <recommendedName>
        <fullName evidence="3">valine--tRNA ligase</fullName>
        <ecNumber evidence="3">6.1.1.9</ecNumber>
    </recommendedName>
    <alternativeName>
        <fullName evidence="11">Valyl-tRNA synthetase</fullName>
    </alternativeName>
</protein>
<dbReference type="AlphaFoldDB" id="A0A381QNN7"/>
<dbReference type="PRINTS" id="PR00986">
    <property type="entry name" value="TRNASYNTHVAL"/>
</dbReference>
<evidence type="ECO:0000259" key="15">
    <source>
        <dbReference type="Pfam" id="PF08264"/>
    </source>
</evidence>
<dbReference type="InterPro" id="IPR037118">
    <property type="entry name" value="Val-tRNA_synth_C_sf"/>
</dbReference>
<sequence>VADTLPPRLNPKTIEGPLYRSWTEAGYFHVEPESALSGGPDPYVVVIPPPNVTDILHMGHGLNNTIQDVMVRWRRMQGRVSLWVPGTDHAGIATQNIVERKLAEDGTSRHDLGREAFVERVWGHVNGTGSRILEQLEVIGSSCDWDRTRFTLDEGLSRAVREVFVRLYEKDLIYRGEYIINWCPRCLTALSNEEAEGEEVEGRLYHLRYPFTSTEGDKAAQAAAVAQAAAPESDVEAIGRLPDGTWYLTVSTTRPETMLGDTGVAVNPKDERYAGLVGAEIELPLTGRTIPIIADELVDPGFGTGLVKVTPAHDPNDFEMAQRSDLPILDVMTDEATMGENAPESFRGLDRIEARKKVIAEFEALGLYGGEEIHVHSVPHCYRCHTLVEPRLSLQWFVRMKPLAEPALEASRNGTISFTPPHHKKVYENWMENIRDWCISRQLWWGHRIPVWYCVSCEATIVARDDPDRCTSCGSTELEQDHDVLDTWFSSWLWPFSVFGWPEETDDLRAFYPTNDLVTSPDILFFWVARMIMAGYEFMGEAPFTQVLLHGTVRDRLGRRMSKSRGNGIDPLEVVDLFGADALRFTVLSAAAVGTDIQLDQEDLEGSFSSGRNFANKLWNAGRFALMTLGDDPVPTVADVSGALELEDRWILSRLQRTTESVTEGLERFRTHDVSDRLYHFVWGDFADWYLELIKPRMLGKSGDDSLQAARATLVAVLDGILRLLHPLTPFVTSALWERLPWPAGADRPEALIVAPWPELDADLVDEESEQRLGELQELVTQVRSLRKEYSVPEGSGVTLRLSGIEGPFKSVVEEQGNTLQRLAKVEACEFHEDGDGDNTDGSDAVGAHAVLKNGVEVFIPLEGVIDIARERERLQEEVDRLDAQVGGTRGKLSNDGFLKGAPPDIVDREREKLSSFEEQLNKLRGRLSSLAAD</sequence>
<evidence type="ECO:0000256" key="8">
    <source>
        <dbReference type="ARBA" id="ARBA00022917"/>
    </source>
</evidence>
<dbReference type="GO" id="GO:0004832">
    <property type="term" value="F:valine-tRNA ligase activity"/>
    <property type="evidence" value="ECO:0007669"/>
    <property type="project" value="UniProtKB-EC"/>
</dbReference>
<accession>A0A381QNN7</accession>
<dbReference type="InterPro" id="IPR010978">
    <property type="entry name" value="tRNA-bd_arm"/>
</dbReference>
<dbReference type="SUPFAM" id="SSF50677">
    <property type="entry name" value="ValRS/IleRS/LeuRS editing domain"/>
    <property type="match status" value="1"/>
</dbReference>
<keyword evidence="7" id="KW-0067">ATP-binding</keyword>
<dbReference type="EC" id="6.1.1.9" evidence="3"/>
<evidence type="ECO:0000256" key="4">
    <source>
        <dbReference type="ARBA" id="ARBA00022490"/>
    </source>
</evidence>
<dbReference type="PANTHER" id="PTHR11946">
    <property type="entry name" value="VALYL-TRNA SYNTHETASES"/>
    <property type="match status" value="1"/>
</dbReference>
<dbReference type="InterPro" id="IPR009080">
    <property type="entry name" value="tRNAsynth_Ia_anticodon-bd"/>
</dbReference>
<evidence type="ECO:0000313" key="17">
    <source>
        <dbReference type="EMBL" id="SUZ81006.1"/>
    </source>
</evidence>
<evidence type="ECO:0000256" key="1">
    <source>
        <dbReference type="ARBA" id="ARBA00004496"/>
    </source>
</evidence>
<keyword evidence="5" id="KW-0436">Ligase</keyword>
<dbReference type="InterPro" id="IPR002300">
    <property type="entry name" value="aa-tRNA-synth_Ia"/>
</dbReference>
<proteinExistence type="inferred from homology"/>
<dbReference type="InterPro" id="IPR014729">
    <property type="entry name" value="Rossmann-like_a/b/a_fold"/>
</dbReference>
<dbReference type="Pfam" id="PF10458">
    <property type="entry name" value="Val_tRNA-synt_C"/>
    <property type="match status" value="1"/>
</dbReference>
<evidence type="ECO:0000256" key="9">
    <source>
        <dbReference type="ARBA" id="ARBA00023054"/>
    </source>
</evidence>
<keyword evidence="8" id="KW-0648">Protein biosynthesis</keyword>
<dbReference type="PROSITE" id="PS00178">
    <property type="entry name" value="AA_TRNA_LIGASE_I"/>
    <property type="match status" value="1"/>
</dbReference>
<evidence type="ECO:0000256" key="7">
    <source>
        <dbReference type="ARBA" id="ARBA00022840"/>
    </source>
</evidence>
<dbReference type="CDD" id="cd07962">
    <property type="entry name" value="Anticodon_Ia_Val"/>
    <property type="match status" value="1"/>
</dbReference>
<evidence type="ECO:0000256" key="6">
    <source>
        <dbReference type="ARBA" id="ARBA00022741"/>
    </source>
</evidence>
<keyword evidence="10" id="KW-0030">Aminoacyl-tRNA synthetase</keyword>
<dbReference type="InterPro" id="IPR013155">
    <property type="entry name" value="M/V/L/I-tRNA-synth_anticd-bd"/>
</dbReference>
<dbReference type="NCBIfam" id="NF004349">
    <property type="entry name" value="PRK05729.1"/>
    <property type="match status" value="1"/>
</dbReference>
<gene>
    <name evidence="17" type="ORF">METZ01_LOCUS33860</name>
</gene>
<feature type="domain" description="Aminoacyl-tRNA synthetase class Ia" evidence="14">
    <location>
        <begin position="18"/>
        <end position="600"/>
    </location>
</feature>
<keyword evidence="4" id="KW-0963">Cytoplasm</keyword>
<dbReference type="Gene3D" id="3.90.740.10">
    <property type="entry name" value="Valyl/Leucyl/Isoleucyl-tRNA synthetase, editing domain"/>
    <property type="match status" value="2"/>
</dbReference>
<reference evidence="17" key="1">
    <citation type="submission" date="2018-05" db="EMBL/GenBank/DDBJ databases">
        <authorList>
            <person name="Lanie J.A."/>
            <person name="Ng W.-L."/>
            <person name="Kazmierczak K.M."/>
            <person name="Andrzejewski T.M."/>
            <person name="Davidsen T.M."/>
            <person name="Wayne K.J."/>
            <person name="Tettelin H."/>
            <person name="Glass J.I."/>
            <person name="Rusch D."/>
            <person name="Podicherti R."/>
            <person name="Tsui H.-C.T."/>
            <person name="Winkler M.E."/>
        </authorList>
    </citation>
    <scope>NUCLEOTIDE SEQUENCE</scope>
</reference>
<feature type="domain" description="Valyl-tRNA synthetase tRNA-binding arm" evidence="16">
    <location>
        <begin position="867"/>
        <end position="932"/>
    </location>
</feature>
<dbReference type="Pfam" id="PF00133">
    <property type="entry name" value="tRNA-synt_1"/>
    <property type="match status" value="1"/>
</dbReference>
<feature type="domain" description="Methionyl/Valyl/Leucyl/Isoleucyl-tRNA synthetase anticodon-binding" evidence="15">
    <location>
        <begin position="648"/>
        <end position="795"/>
    </location>
</feature>
<dbReference type="GO" id="GO:0005829">
    <property type="term" value="C:cytosol"/>
    <property type="evidence" value="ECO:0007669"/>
    <property type="project" value="TreeGrafter"/>
</dbReference>
<organism evidence="17">
    <name type="scientific">marine metagenome</name>
    <dbReference type="NCBI Taxonomy" id="408172"/>
    <lineage>
        <taxon>unclassified sequences</taxon>
        <taxon>metagenomes</taxon>
        <taxon>ecological metagenomes</taxon>
    </lineage>
</organism>
<dbReference type="Gene3D" id="1.10.287.380">
    <property type="entry name" value="Valyl-tRNA synthetase, C-terminal domain"/>
    <property type="match status" value="1"/>
</dbReference>
<dbReference type="InterPro" id="IPR009008">
    <property type="entry name" value="Val/Leu/Ile-tRNA-synth_edit"/>
</dbReference>
<feature type="coiled-coil region" evidence="13">
    <location>
        <begin position="865"/>
        <end position="934"/>
    </location>
</feature>
<name>A0A381QNN7_9ZZZZ</name>
<evidence type="ECO:0000259" key="16">
    <source>
        <dbReference type="Pfam" id="PF10458"/>
    </source>
</evidence>
<evidence type="ECO:0000256" key="12">
    <source>
        <dbReference type="ARBA" id="ARBA00047552"/>
    </source>
</evidence>
<evidence type="ECO:0000256" key="13">
    <source>
        <dbReference type="SAM" id="Coils"/>
    </source>
</evidence>
<dbReference type="GO" id="GO:0006438">
    <property type="term" value="P:valyl-tRNA aminoacylation"/>
    <property type="evidence" value="ECO:0007669"/>
    <property type="project" value="InterPro"/>
</dbReference>
<dbReference type="Gene3D" id="1.10.730.10">
    <property type="entry name" value="Isoleucyl-tRNA Synthetase, Domain 1"/>
    <property type="match status" value="1"/>
</dbReference>
<dbReference type="InterPro" id="IPR033705">
    <property type="entry name" value="Anticodon_Ia_Val"/>
</dbReference>
<comment type="catalytic activity">
    <reaction evidence="12">
        <text>tRNA(Val) + L-valine + ATP = L-valyl-tRNA(Val) + AMP + diphosphate</text>
        <dbReference type="Rhea" id="RHEA:10704"/>
        <dbReference type="Rhea" id="RHEA-COMP:9672"/>
        <dbReference type="Rhea" id="RHEA-COMP:9708"/>
        <dbReference type="ChEBI" id="CHEBI:30616"/>
        <dbReference type="ChEBI" id="CHEBI:33019"/>
        <dbReference type="ChEBI" id="CHEBI:57762"/>
        <dbReference type="ChEBI" id="CHEBI:78442"/>
        <dbReference type="ChEBI" id="CHEBI:78537"/>
        <dbReference type="ChEBI" id="CHEBI:456215"/>
        <dbReference type="EC" id="6.1.1.9"/>
    </reaction>
</comment>
<keyword evidence="9 13" id="KW-0175">Coiled coil</keyword>
<dbReference type="FunFam" id="3.40.50.620:FF:000098">
    <property type="entry name" value="Valine--tRNA ligase"/>
    <property type="match status" value="1"/>
</dbReference>
<dbReference type="FunFam" id="1.10.287.380:FF:000001">
    <property type="entry name" value="Valine--tRNA ligase"/>
    <property type="match status" value="1"/>
</dbReference>
<dbReference type="SUPFAM" id="SSF47323">
    <property type="entry name" value="Anticodon-binding domain of a subclass of class I aminoacyl-tRNA synthetases"/>
    <property type="match status" value="1"/>
</dbReference>
<evidence type="ECO:0000259" key="14">
    <source>
        <dbReference type="Pfam" id="PF00133"/>
    </source>
</evidence>
<dbReference type="GO" id="GO:0002161">
    <property type="term" value="F:aminoacyl-tRNA deacylase activity"/>
    <property type="evidence" value="ECO:0007669"/>
    <property type="project" value="InterPro"/>
</dbReference>
<evidence type="ECO:0000256" key="11">
    <source>
        <dbReference type="ARBA" id="ARBA00029936"/>
    </source>
</evidence>
<evidence type="ECO:0000256" key="5">
    <source>
        <dbReference type="ARBA" id="ARBA00022598"/>
    </source>
</evidence>
<evidence type="ECO:0000256" key="3">
    <source>
        <dbReference type="ARBA" id="ARBA00013169"/>
    </source>
</evidence>
<evidence type="ECO:0000256" key="10">
    <source>
        <dbReference type="ARBA" id="ARBA00023146"/>
    </source>
</evidence>
<dbReference type="InterPro" id="IPR001412">
    <property type="entry name" value="aa-tRNA-synth_I_CS"/>
</dbReference>
<dbReference type="NCBIfam" id="TIGR00422">
    <property type="entry name" value="valS"/>
    <property type="match status" value="1"/>
</dbReference>
<feature type="non-terminal residue" evidence="17">
    <location>
        <position position="1"/>
    </location>
</feature>
<dbReference type="Gene3D" id="3.40.50.620">
    <property type="entry name" value="HUPs"/>
    <property type="match status" value="2"/>
</dbReference>
<dbReference type="HAMAP" id="MF_02004">
    <property type="entry name" value="Val_tRNA_synth_type1"/>
    <property type="match status" value="1"/>
</dbReference>
<comment type="subunit">
    <text evidence="2">Monomer.</text>
</comment>
<dbReference type="PANTHER" id="PTHR11946:SF93">
    <property type="entry name" value="VALINE--TRNA LIGASE, CHLOROPLASTIC_MITOCHONDRIAL 2"/>
    <property type="match status" value="1"/>
</dbReference>
<dbReference type="EMBL" id="UINC01001449">
    <property type="protein sequence ID" value="SUZ81006.1"/>
    <property type="molecule type" value="Genomic_DNA"/>
</dbReference>
<comment type="subcellular location">
    <subcellularLocation>
        <location evidence="1">Cytoplasm</location>
    </subcellularLocation>
</comment>
<dbReference type="GO" id="GO:0005524">
    <property type="term" value="F:ATP binding"/>
    <property type="evidence" value="ECO:0007669"/>
    <property type="project" value="UniProtKB-KW"/>
</dbReference>
<dbReference type="CDD" id="cd00817">
    <property type="entry name" value="ValRS_core"/>
    <property type="match status" value="1"/>
</dbReference>
<dbReference type="SUPFAM" id="SSF46589">
    <property type="entry name" value="tRNA-binding arm"/>
    <property type="match status" value="1"/>
</dbReference>
<dbReference type="InterPro" id="IPR002303">
    <property type="entry name" value="Valyl-tRNA_ligase"/>
</dbReference>
<dbReference type="SUPFAM" id="SSF52374">
    <property type="entry name" value="Nucleotidylyl transferase"/>
    <property type="match status" value="1"/>
</dbReference>